<feature type="binding site" evidence="10">
    <location>
        <position position="225"/>
    </location>
    <ligand>
        <name>Zn(2+)</name>
        <dbReference type="ChEBI" id="CHEBI:29105"/>
    </ligand>
</feature>
<feature type="domain" description="C2H2-type" evidence="12">
    <location>
        <begin position="888"/>
        <end position="916"/>
    </location>
</feature>
<dbReference type="Gene3D" id="3.30.160.60">
    <property type="entry name" value="Classic Zinc Finger"/>
    <property type="match status" value="9"/>
</dbReference>
<accession>A0A1B6KWC2</accession>
<evidence type="ECO:0000256" key="9">
    <source>
        <dbReference type="PROSITE-ProRule" id="PRU00309"/>
    </source>
</evidence>
<evidence type="ECO:0000259" key="13">
    <source>
        <dbReference type="PROSITE" id="PS50950"/>
    </source>
</evidence>
<evidence type="ECO:0000256" key="1">
    <source>
        <dbReference type="ARBA" id="ARBA00004123"/>
    </source>
</evidence>
<feature type="binding site" evidence="10">
    <location>
        <position position="222"/>
    </location>
    <ligand>
        <name>Zn(2+)</name>
        <dbReference type="ChEBI" id="CHEBI:29105"/>
    </ligand>
</feature>
<gene>
    <name evidence="15" type="ORF">g.12763</name>
</gene>
<dbReference type="Pfam" id="PF00096">
    <property type="entry name" value="zf-C2H2"/>
    <property type="match status" value="3"/>
</dbReference>
<dbReference type="PROSITE" id="PS50950">
    <property type="entry name" value="ZF_THAP"/>
    <property type="match status" value="1"/>
</dbReference>
<dbReference type="InterPro" id="IPR012934">
    <property type="entry name" value="Znf_AD"/>
</dbReference>
<dbReference type="PROSITE" id="PS51915">
    <property type="entry name" value="ZAD"/>
    <property type="match status" value="1"/>
</dbReference>
<evidence type="ECO:0000313" key="15">
    <source>
        <dbReference type="EMBL" id="JAT15756.1"/>
    </source>
</evidence>
<keyword evidence="2 10" id="KW-0479">Metal-binding</keyword>
<keyword evidence="3" id="KW-0677">Repeat</keyword>
<dbReference type="SMART" id="SM00355">
    <property type="entry name" value="ZnF_C2H2"/>
    <property type="match status" value="16"/>
</dbReference>
<dbReference type="Pfam" id="PF07776">
    <property type="entry name" value="zf-AD"/>
    <property type="match status" value="1"/>
</dbReference>
<feature type="domain" description="C2H2-type" evidence="12">
    <location>
        <begin position="854"/>
        <end position="882"/>
    </location>
</feature>
<feature type="domain" description="C2H2-type" evidence="12">
    <location>
        <begin position="525"/>
        <end position="552"/>
    </location>
</feature>
<evidence type="ECO:0000256" key="3">
    <source>
        <dbReference type="ARBA" id="ARBA00022737"/>
    </source>
</evidence>
<feature type="domain" description="C2H2-type" evidence="12">
    <location>
        <begin position="473"/>
        <end position="496"/>
    </location>
</feature>
<dbReference type="GO" id="GO:0001228">
    <property type="term" value="F:DNA-binding transcription activator activity, RNA polymerase II-specific"/>
    <property type="evidence" value="ECO:0007669"/>
    <property type="project" value="TreeGrafter"/>
</dbReference>
<evidence type="ECO:0000256" key="2">
    <source>
        <dbReference type="ARBA" id="ARBA00022723"/>
    </source>
</evidence>
<dbReference type="InterPro" id="IPR006612">
    <property type="entry name" value="THAP_Znf"/>
</dbReference>
<dbReference type="Gene3D" id="3.40.1800.20">
    <property type="match status" value="1"/>
</dbReference>
<dbReference type="PROSITE" id="PS00028">
    <property type="entry name" value="ZINC_FINGER_C2H2_1"/>
    <property type="match status" value="13"/>
</dbReference>
<dbReference type="SUPFAM" id="SSF57667">
    <property type="entry name" value="beta-beta-alpha zinc fingers"/>
    <property type="match status" value="7"/>
</dbReference>
<dbReference type="SUPFAM" id="SSF57716">
    <property type="entry name" value="Glucocorticoid receptor-like (DNA-binding domain)"/>
    <property type="match status" value="2"/>
</dbReference>
<keyword evidence="6 9" id="KW-0238">DNA-binding</keyword>
<evidence type="ECO:0000256" key="6">
    <source>
        <dbReference type="ARBA" id="ARBA00023125"/>
    </source>
</evidence>
<feature type="region of interest" description="Disordered" evidence="11">
    <location>
        <begin position="908"/>
        <end position="930"/>
    </location>
</feature>
<feature type="domain" description="C2H2-type" evidence="12">
    <location>
        <begin position="415"/>
        <end position="443"/>
    </location>
</feature>
<protein>
    <recommendedName>
        <fullName evidence="16">Protein krueppel</fullName>
    </recommendedName>
</protein>
<dbReference type="InterPro" id="IPR013087">
    <property type="entry name" value="Znf_C2H2_type"/>
</dbReference>
<dbReference type="PANTHER" id="PTHR24376">
    <property type="entry name" value="ZINC FINGER PROTEIN"/>
    <property type="match status" value="1"/>
</dbReference>
<feature type="domain" description="C2H2-type" evidence="12">
    <location>
        <begin position="580"/>
        <end position="607"/>
    </location>
</feature>
<feature type="domain" description="C2H2-type" evidence="12">
    <location>
        <begin position="639"/>
        <end position="669"/>
    </location>
</feature>
<evidence type="ECO:0000256" key="10">
    <source>
        <dbReference type="PROSITE-ProRule" id="PRU01263"/>
    </source>
</evidence>
<evidence type="ECO:0000256" key="5">
    <source>
        <dbReference type="ARBA" id="ARBA00022833"/>
    </source>
</evidence>
<evidence type="ECO:0000256" key="7">
    <source>
        <dbReference type="ARBA" id="ARBA00023242"/>
    </source>
</evidence>
<reference evidence="15" key="1">
    <citation type="submission" date="2015-11" db="EMBL/GenBank/DDBJ databases">
        <title>De novo transcriptome assembly of four potential Pierce s Disease insect vectors from Arizona vineyards.</title>
        <authorList>
            <person name="Tassone E.E."/>
        </authorList>
    </citation>
    <scope>NUCLEOTIDE SEQUENCE</scope>
</reference>
<dbReference type="InterPro" id="IPR036236">
    <property type="entry name" value="Znf_C2H2_sf"/>
</dbReference>
<organism evidence="15">
    <name type="scientific">Graphocephala atropunctata</name>
    <dbReference type="NCBI Taxonomy" id="36148"/>
    <lineage>
        <taxon>Eukaryota</taxon>
        <taxon>Metazoa</taxon>
        <taxon>Ecdysozoa</taxon>
        <taxon>Arthropoda</taxon>
        <taxon>Hexapoda</taxon>
        <taxon>Insecta</taxon>
        <taxon>Pterygota</taxon>
        <taxon>Neoptera</taxon>
        <taxon>Paraneoptera</taxon>
        <taxon>Hemiptera</taxon>
        <taxon>Auchenorrhyncha</taxon>
        <taxon>Membracoidea</taxon>
        <taxon>Cicadellidae</taxon>
        <taxon>Cicadellinae</taxon>
        <taxon>Cicadellini</taxon>
        <taxon>Graphocephala</taxon>
    </lineage>
</organism>
<feature type="domain" description="C2H2-type" evidence="12">
    <location>
        <begin position="498"/>
        <end position="526"/>
    </location>
</feature>
<evidence type="ECO:0000256" key="11">
    <source>
        <dbReference type="SAM" id="MobiDB-lite"/>
    </source>
</evidence>
<evidence type="ECO:0000256" key="4">
    <source>
        <dbReference type="ARBA" id="ARBA00022771"/>
    </source>
</evidence>
<dbReference type="GO" id="GO:0000978">
    <property type="term" value="F:RNA polymerase II cis-regulatory region sequence-specific DNA binding"/>
    <property type="evidence" value="ECO:0007669"/>
    <property type="project" value="TreeGrafter"/>
</dbReference>
<dbReference type="AlphaFoldDB" id="A0A1B6KWC2"/>
<sequence length="930" mass="107356">MVRAYVHNCAAKYCNNSRLTHPEKEFFGFPNDFTLCNTWLRNCERTDLDAVKVSRSTSHIKLCADHFEDNCFTDDTRRWLDFSCHPLPTIFTTSDNILSHSDPSKGIDLPPDTDPARIFECVLNPYELMVSANRRHLSYHSSQLIGNKETDGASVTAIPFNLNSNTELYNIGDMCRFCMETVSENYIDIFTNSIEAAELKKMCEDLMPTKLNVCDGLPHKICRLCTCDLKTCHKLIEKFKKAYDYLRLIAKYSLYIENEDDRNTECEEGLNDLTESDFTKALPKNAMVIPLKKYTSSFKNCESTREVSCLQHNAELFSSNFVVLPSTNGSLSTSENPIKDTKELGHRNLAVNINHMNEEEGVNLPKSEFSGCKTLLYQSDVLKETHEKCKRFDNSSDTSVLLNKLPFQEEIIVSYKCLECLNIFNSCSTLAEHIKNSHVKFKKPFSCIVCAKRFRSSKLASEHRKVEHPDFSIVCPVCGEKFEGKHKLTDHLKTKHGHKCKTCNKVFYSQQKLDRHIGYKHNTSTECHVCGKRLKSVHCRVMHEMIHDPRKPEICYVCGAVLKNKSSFIQHMKIHEDETFQCDACGKLLNTARALRRHKRFHLPQYKEKTFLCQYCPKKFLEKNTLDKHLFVHCTEILFRCEFCGSGFNHKRSFVQHLRRRETLGGVCPRKKKKRDANLKTSVAKKQTAPKTTENLECDICQRKFIKAANLRRHKRYHFCSKGDPETIQKLLNDPEIHKCDVCGINVSSRIALQFHKRKHTGSKKPFQCEFCKSWFSTHAQLYIHERSHTGETPFRCRNCDQDFCSKLKLEAHETEHTDERPHTCEICHKSFKTRKYLTTHTLIHNDATSIRPHQCPQCCRGFMTNRNLKRHIELIHESGEQEEDGCYACPVCGKKFLKKLGRQRHVKNKHGGIKGTQNGAGVEVVKNVK</sequence>
<dbReference type="FunFam" id="3.30.160.60:FF:000446">
    <property type="entry name" value="Zinc finger protein"/>
    <property type="match status" value="1"/>
</dbReference>
<feature type="domain" description="C2H2-type" evidence="12">
    <location>
        <begin position="553"/>
        <end position="580"/>
    </location>
</feature>
<dbReference type="SMART" id="SM00980">
    <property type="entry name" value="THAP"/>
    <property type="match status" value="1"/>
</dbReference>
<feature type="domain" description="THAP-type" evidence="13">
    <location>
        <begin position="1"/>
        <end position="91"/>
    </location>
</feature>
<dbReference type="GO" id="GO:0008270">
    <property type="term" value="F:zinc ion binding"/>
    <property type="evidence" value="ECO:0007669"/>
    <property type="project" value="UniProtKB-UniRule"/>
</dbReference>
<dbReference type="PROSITE" id="PS50157">
    <property type="entry name" value="ZINC_FINGER_C2H2_2"/>
    <property type="match status" value="16"/>
</dbReference>
<name>A0A1B6KWC2_9HEMI</name>
<comment type="subcellular location">
    <subcellularLocation>
        <location evidence="1">Nucleus</location>
    </subcellularLocation>
</comment>
<feature type="domain" description="C2H2-type" evidence="12">
    <location>
        <begin position="696"/>
        <end position="723"/>
    </location>
</feature>
<evidence type="ECO:0008006" key="16">
    <source>
        <dbReference type="Google" id="ProtNLM"/>
    </source>
</evidence>
<keyword evidence="7" id="KW-0539">Nucleus</keyword>
<feature type="domain" description="C2H2-type" evidence="12">
    <location>
        <begin position="795"/>
        <end position="822"/>
    </location>
</feature>
<keyword evidence="4 8" id="KW-0863">Zinc-finger</keyword>
<evidence type="ECO:0000259" key="14">
    <source>
        <dbReference type="PROSITE" id="PS51915"/>
    </source>
</evidence>
<feature type="binding site" evidence="10">
    <location>
        <position position="175"/>
    </location>
    <ligand>
        <name>Zn(2+)</name>
        <dbReference type="ChEBI" id="CHEBI:29105"/>
    </ligand>
</feature>
<feature type="domain" description="C2H2-type" evidence="12">
    <location>
        <begin position="738"/>
        <end position="765"/>
    </location>
</feature>
<dbReference type="PANTHER" id="PTHR24376:SF235">
    <property type="entry name" value="C2H2-TYPE DOMAIN-CONTAINING PROTEIN"/>
    <property type="match status" value="1"/>
</dbReference>
<feature type="domain" description="C2H2-type" evidence="12">
    <location>
        <begin position="823"/>
        <end position="850"/>
    </location>
</feature>
<proteinExistence type="predicted"/>
<evidence type="ECO:0000256" key="8">
    <source>
        <dbReference type="PROSITE-ProRule" id="PRU00042"/>
    </source>
</evidence>
<evidence type="ECO:0000259" key="12">
    <source>
        <dbReference type="PROSITE" id="PS50157"/>
    </source>
</evidence>
<feature type="binding site" evidence="10">
    <location>
        <position position="178"/>
    </location>
    <ligand>
        <name>Zn(2+)</name>
        <dbReference type="ChEBI" id="CHEBI:29105"/>
    </ligand>
</feature>
<dbReference type="SMART" id="SM00868">
    <property type="entry name" value="zf-AD"/>
    <property type="match status" value="1"/>
</dbReference>
<feature type="domain" description="C2H2-type" evidence="12">
    <location>
        <begin position="445"/>
        <end position="468"/>
    </location>
</feature>
<dbReference type="GO" id="GO:0005634">
    <property type="term" value="C:nucleus"/>
    <property type="evidence" value="ECO:0007669"/>
    <property type="project" value="UniProtKB-SubCell"/>
</dbReference>
<feature type="domain" description="C2H2-type" evidence="12">
    <location>
        <begin position="611"/>
        <end position="636"/>
    </location>
</feature>
<feature type="domain" description="ZAD" evidence="14">
    <location>
        <begin position="173"/>
        <end position="249"/>
    </location>
</feature>
<keyword evidence="5 10" id="KW-0862">Zinc</keyword>
<dbReference type="EMBL" id="GEBQ01024221">
    <property type="protein sequence ID" value="JAT15756.1"/>
    <property type="molecule type" value="Transcribed_RNA"/>
</dbReference>
<feature type="domain" description="C2H2-type" evidence="12">
    <location>
        <begin position="767"/>
        <end position="794"/>
    </location>
</feature>